<keyword evidence="1" id="KW-0677">Repeat</keyword>
<dbReference type="AlphaFoldDB" id="A0A9W4MYF7"/>
<dbReference type="Gene3D" id="1.25.40.20">
    <property type="entry name" value="Ankyrin repeat-containing domain"/>
    <property type="match status" value="1"/>
</dbReference>
<reference evidence="4" key="1">
    <citation type="submission" date="2021-07" db="EMBL/GenBank/DDBJ databases">
        <authorList>
            <person name="Branca A.L. A."/>
        </authorList>
    </citation>
    <scope>NUCLEOTIDE SEQUENCE</scope>
</reference>
<dbReference type="InterPro" id="IPR002110">
    <property type="entry name" value="Ankyrin_rpt"/>
</dbReference>
<dbReference type="SUPFAM" id="SSF48403">
    <property type="entry name" value="Ankyrin repeat"/>
    <property type="match status" value="1"/>
</dbReference>
<dbReference type="PANTHER" id="PTHR24198:SF165">
    <property type="entry name" value="ANKYRIN REPEAT-CONTAINING PROTEIN-RELATED"/>
    <property type="match status" value="1"/>
</dbReference>
<comment type="caution">
    <text evidence="4">The sequence shown here is derived from an EMBL/GenBank/DDBJ whole genome shotgun (WGS) entry which is preliminary data.</text>
</comment>
<organism evidence="4 5">
    <name type="scientific">Penicillium nalgiovense</name>
    <dbReference type="NCBI Taxonomy" id="60175"/>
    <lineage>
        <taxon>Eukaryota</taxon>
        <taxon>Fungi</taxon>
        <taxon>Dikarya</taxon>
        <taxon>Ascomycota</taxon>
        <taxon>Pezizomycotina</taxon>
        <taxon>Eurotiomycetes</taxon>
        <taxon>Eurotiomycetidae</taxon>
        <taxon>Eurotiales</taxon>
        <taxon>Aspergillaceae</taxon>
        <taxon>Penicillium</taxon>
    </lineage>
</organism>
<dbReference type="Proteomes" id="UP001153461">
    <property type="component" value="Unassembled WGS sequence"/>
</dbReference>
<feature type="repeat" description="ANK" evidence="3">
    <location>
        <begin position="95"/>
        <end position="122"/>
    </location>
</feature>
<accession>A0A9W4MYF7</accession>
<evidence type="ECO:0000313" key="5">
    <source>
        <dbReference type="Proteomes" id="UP001153461"/>
    </source>
</evidence>
<keyword evidence="2 3" id="KW-0040">ANK repeat</keyword>
<sequence length="239" mass="26378">MTSLIRDIYKGNLDHDPYSMALIWCAMNGAIKGMHHLLFWKADLNTHLSLYKEHNGGITKLQTTSALHLAVEDDNLTMANLLLRHGADANAEFTDGITPLDVAVGRGNGVMTLLLLQNGAKIRDEITLSRAIENAGTVAWVEAGRHGEYYPFGESEVAPNYDFRAVVEVLHLYGADLNRYLLHDAVEHYGSPDDGVIELLLYLGADVHAKDKGGDRSYLVLSRAHTAMSDDLKLLHNCL</sequence>
<protein>
    <submittedName>
        <fullName evidence="4">Uncharacterized protein</fullName>
    </submittedName>
</protein>
<name>A0A9W4MYF7_PENNA</name>
<dbReference type="InterPro" id="IPR036770">
    <property type="entry name" value="Ankyrin_rpt-contain_sf"/>
</dbReference>
<dbReference type="Pfam" id="PF12796">
    <property type="entry name" value="Ank_2"/>
    <property type="match status" value="1"/>
</dbReference>
<proteinExistence type="predicted"/>
<gene>
    <name evidence="4" type="ORF">PNAL_LOCUS7038</name>
</gene>
<dbReference type="Pfam" id="PF00023">
    <property type="entry name" value="Ank"/>
    <property type="match status" value="1"/>
</dbReference>
<evidence type="ECO:0000256" key="2">
    <source>
        <dbReference type="ARBA" id="ARBA00023043"/>
    </source>
</evidence>
<dbReference type="PROSITE" id="PS50297">
    <property type="entry name" value="ANK_REP_REGION"/>
    <property type="match status" value="2"/>
</dbReference>
<dbReference type="PROSITE" id="PS50088">
    <property type="entry name" value="ANK_REPEAT"/>
    <property type="match status" value="2"/>
</dbReference>
<evidence type="ECO:0000256" key="3">
    <source>
        <dbReference type="PROSITE-ProRule" id="PRU00023"/>
    </source>
</evidence>
<dbReference type="EMBL" id="CAJVNV010000399">
    <property type="protein sequence ID" value="CAG8184968.1"/>
    <property type="molecule type" value="Genomic_DNA"/>
</dbReference>
<feature type="repeat" description="ANK" evidence="3">
    <location>
        <begin position="62"/>
        <end position="94"/>
    </location>
</feature>
<evidence type="ECO:0000256" key="1">
    <source>
        <dbReference type="ARBA" id="ARBA00022737"/>
    </source>
</evidence>
<dbReference type="PANTHER" id="PTHR24198">
    <property type="entry name" value="ANKYRIN REPEAT AND PROTEIN KINASE DOMAIN-CONTAINING PROTEIN"/>
    <property type="match status" value="1"/>
</dbReference>
<dbReference type="SMART" id="SM00248">
    <property type="entry name" value="ANK"/>
    <property type="match status" value="3"/>
</dbReference>
<evidence type="ECO:0000313" key="4">
    <source>
        <dbReference type="EMBL" id="CAG8184968.1"/>
    </source>
</evidence>
<dbReference type="OrthoDB" id="1045173at2759"/>